<comment type="caution">
    <text evidence="1">The sequence shown here is derived from an EMBL/GenBank/DDBJ whole genome shotgun (WGS) entry which is preliminary data.</text>
</comment>
<dbReference type="Proteomes" id="UP001589627">
    <property type="component" value="Unassembled WGS sequence"/>
</dbReference>
<evidence type="ECO:0000313" key="1">
    <source>
        <dbReference type="EMBL" id="MFB9831048.1"/>
    </source>
</evidence>
<proteinExistence type="predicted"/>
<dbReference type="RefSeq" id="WP_378194337.1">
    <property type="nucleotide sequence ID" value="NZ_JBHLZP010000007.1"/>
</dbReference>
<reference evidence="1 2" key="1">
    <citation type="submission" date="2024-09" db="EMBL/GenBank/DDBJ databases">
        <authorList>
            <person name="Sun Q."/>
            <person name="Mori K."/>
        </authorList>
    </citation>
    <scope>NUCLEOTIDE SEQUENCE [LARGE SCALE GENOMIC DNA]</scope>
    <source>
        <strain evidence="1 2">TBRC 0563</strain>
    </source>
</reference>
<protein>
    <submittedName>
        <fullName evidence="1">Uncharacterized protein</fullName>
    </submittedName>
</protein>
<gene>
    <name evidence="1" type="ORF">ACFFNX_02450</name>
</gene>
<dbReference type="EMBL" id="JBHLZP010000007">
    <property type="protein sequence ID" value="MFB9831048.1"/>
    <property type="molecule type" value="Genomic_DNA"/>
</dbReference>
<sequence>MGTEAVNWPPLVWTAIGFQVAPSSYDAQSCGVPLVDVSSP</sequence>
<name>A0ABV5Y8N2_9ACTN</name>
<evidence type="ECO:0000313" key="2">
    <source>
        <dbReference type="Proteomes" id="UP001589627"/>
    </source>
</evidence>
<keyword evidence="2" id="KW-1185">Reference proteome</keyword>
<organism evidence="1 2">
    <name type="scientific">Actinoallomurus acaciae</name>
    <dbReference type="NCBI Taxonomy" id="502577"/>
    <lineage>
        <taxon>Bacteria</taxon>
        <taxon>Bacillati</taxon>
        <taxon>Actinomycetota</taxon>
        <taxon>Actinomycetes</taxon>
        <taxon>Streptosporangiales</taxon>
        <taxon>Thermomonosporaceae</taxon>
        <taxon>Actinoallomurus</taxon>
    </lineage>
</organism>
<accession>A0ABV5Y8N2</accession>